<dbReference type="Proteomes" id="UP000286931">
    <property type="component" value="Unassembled WGS sequence"/>
</dbReference>
<gene>
    <name evidence="2" type="ORF">EHYA_04487</name>
</gene>
<accession>A0A401YQC5</accession>
<dbReference type="AlphaFoldDB" id="A0A401YQC5"/>
<reference evidence="2 3" key="1">
    <citation type="submission" date="2018-12" db="EMBL/GenBank/DDBJ databases">
        <title>Draft genome sequence of Embleya hyalina NBRC 13850T.</title>
        <authorList>
            <person name="Komaki H."/>
            <person name="Hosoyama A."/>
            <person name="Kimura A."/>
            <person name="Ichikawa N."/>
            <person name="Tamura T."/>
        </authorList>
    </citation>
    <scope>NUCLEOTIDE SEQUENCE [LARGE SCALE GENOMIC DNA]</scope>
    <source>
        <strain evidence="2 3">NBRC 13850</strain>
    </source>
</reference>
<comment type="caution">
    <text evidence="2">The sequence shown here is derived from an EMBL/GenBank/DDBJ whole genome shotgun (WGS) entry which is preliminary data.</text>
</comment>
<proteinExistence type="predicted"/>
<name>A0A401YQC5_9ACTN</name>
<keyword evidence="1" id="KW-0812">Transmembrane</keyword>
<evidence type="ECO:0000256" key="1">
    <source>
        <dbReference type="SAM" id="Phobius"/>
    </source>
</evidence>
<protein>
    <submittedName>
        <fullName evidence="2">Uncharacterized protein</fullName>
    </submittedName>
</protein>
<organism evidence="2 3">
    <name type="scientific">Embleya hyalina</name>
    <dbReference type="NCBI Taxonomy" id="516124"/>
    <lineage>
        <taxon>Bacteria</taxon>
        <taxon>Bacillati</taxon>
        <taxon>Actinomycetota</taxon>
        <taxon>Actinomycetes</taxon>
        <taxon>Kitasatosporales</taxon>
        <taxon>Streptomycetaceae</taxon>
        <taxon>Embleya</taxon>
    </lineage>
</organism>
<dbReference type="EMBL" id="BIFH01000021">
    <property type="protein sequence ID" value="GCD96800.1"/>
    <property type="molecule type" value="Genomic_DNA"/>
</dbReference>
<evidence type="ECO:0000313" key="3">
    <source>
        <dbReference type="Proteomes" id="UP000286931"/>
    </source>
</evidence>
<feature type="transmembrane region" description="Helical" evidence="1">
    <location>
        <begin position="265"/>
        <end position="284"/>
    </location>
</feature>
<evidence type="ECO:0000313" key="2">
    <source>
        <dbReference type="EMBL" id="GCD96800.1"/>
    </source>
</evidence>
<dbReference type="RefSeq" id="WP_126638851.1">
    <property type="nucleotide sequence ID" value="NZ_BIFH01000021.1"/>
</dbReference>
<keyword evidence="1" id="KW-0472">Membrane</keyword>
<sequence length="292" mass="30127">MTDIFRSRPDHSRAPVRRVGVLATVGIGALLFLAPTASAAGDAASTGGDSQTAADRNAAQQALVSPETTNRLATFFVHLDQRATAQNGAVVQSKVAPEAAAAQAPRLVGAAVPVYSLNADFVRGGNSSVPVANFAYLATEARSAAGVEATVWTVRDRASGAWRVTNVLSGVDEVGYARQAGGDTVFTEPQIAAWYRVHAGRVLPLNPAAQQSVGANGATLADYRRLVHDRYADKLPGSTYRRDGKLGGFAATPSTRHGGSSAADIVLPASAAGVLVLGAGTLVVRRRRSATA</sequence>
<keyword evidence="3" id="KW-1185">Reference proteome</keyword>
<dbReference type="OrthoDB" id="3470164at2"/>
<keyword evidence="1" id="KW-1133">Transmembrane helix</keyword>